<gene>
    <name evidence="2" type="ORF">UFOPK3914_01653</name>
</gene>
<name>A0A6J7NMW7_9ZZZZ</name>
<dbReference type="InterPro" id="IPR016181">
    <property type="entry name" value="Acyl_CoA_acyltransferase"/>
</dbReference>
<dbReference type="Gene3D" id="3.40.630.30">
    <property type="match status" value="1"/>
</dbReference>
<reference evidence="2" key="1">
    <citation type="submission" date="2020-05" db="EMBL/GenBank/DDBJ databases">
        <authorList>
            <person name="Chiriac C."/>
            <person name="Salcher M."/>
            <person name="Ghai R."/>
            <person name="Kavagutti S V."/>
        </authorList>
    </citation>
    <scope>NUCLEOTIDE SEQUENCE</scope>
</reference>
<sequence length="359" mass="38298">MRTRSTITSLRNLWLSPTCPKTICLLEFPGAPDTVDTALPGDPHESSSGIKIRVWQPSELGAMLSLCQLGFDQGALSEDDLELCFLPGEAEPSVVLGTDDHMACAVFRILDAASPTSSELHRVARVELLVTHPGRRRRGLARQLLLAGERWAQKNEVTQLVVGGARPVGVFSGVDLRWTAALCLAESMGYERQGIAVDLSCATVQSARIPAPAGVQIARVESDTQVEELLRLVQENAPAELGNFLRAASAGTALIAVGPENRGVRCVAAHSVYRLGVIGPVVFAGQTGAANEMLQHDSDRVAMLSAVVAMMRSDLAVAGLTTVEILGEDCISDYVAACAARTSRVSQVFSWDLSNLRAE</sequence>
<dbReference type="CDD" id="cd04301">
    <property type="entry name" value="NAT_SF"/>
    <property type="match status" value="1"/>
</dbReference>
<dbReference type="PROSITE" id="PS51186">
    <property type="entry name" value="GNAT"/>
    <property type="match status" value="1"/>
</dbReference>
<organism evidence="2">
    <name type="scientific">freshwater metagenome</name>
    <dbReference type="NCBI Taxonomy" id="449393"/>
    <lineage>
        <taxon>unclassified sequences</taxon>
        <taxon>metagenomes</taxon>
        <taxon>ecological metagenomes</taxon>
    </lineage>
</organism>
<dbReference type="SUPFAM" id="SSF55729">
    <property type="entry name" value="Acyl-CoA N-acyltransferases (Nat)"/>
    <property type="match status" value="1"/>
</dbReference>
<accession>A0A6J7NMW7</accession>
<feature type="domain" description="N-acetyltransferase" evidence="1">
    <location>
        <begin position="50"/>
        <end position="212"/>
    </location>
</feature>
<dbReference type="GO" id="GO:0016747">
    <property type="term" value="F:acyltransferase activity, transferring groups other than amino-acyl groups"/>
    <property type="evidence" value="ECO:0007669"/>
    <property type="project" value="InterPro"/>
</dbReference>
<dbReference type="AlphaFoldDB" id="A0A6J7NMW7"/>
<dbReference type="InterPro" id="IPR000182">
    <property type="entry name" value="GNAT_dom"/>
</dbReference>
<dbReference type="EMBL" id="CAFBOG010000190">
    <property type="protein sequence ID" value="CAB4992079.1"/>
    <property type="molecule type" value="Genomic_DNA"/>
</dbReference>
<dbReference type="Pfam" id="PF00583">
    <property type="entry name" value="Acetyltransf_1"/>
    <property type="match status" value="1"/>
</dbReference>
<proteinExistence type="predicted"/>
<protein>
    <submittedName>
        <fullName evidence="2">Unannotated protein</fullName>
    </submittedName>
</protein>
<evidence type="ECO:0000259" key="1">
    <source>
        <dbReference type="PROSITE" id="PS51186"/>
    </source>
</evidence>
<evidence type="ECO:0000313" key="2">
    <source>
        <dbReference type="EMBL" id="CAB4992079.1"/>
    </source>
</evidence>